<accession>A0AB34J682</accession>
<proteinExistence type="predicted"/>
<comment type="caution">
    <text evidence="1">The sequence shown here is derived from an EMBL/GenBank/DDBJ whole genome shotgun (WGS) entry which is preliminary data.</text>
</comment>
<name>A0AB34J682_PRYPA</name>
<dbReference type="Proteomes" id="UP001515480">
    <property type="component" value="Unassembled WGS sequence"/>
</dbReference>
<organism evidence="1 2">
    <name type="scientific">Prymnesium parvum</name>
    <name type="common">Toxic golden alga</name>
    <dbReference type="NCBI Taxonomy" id="97485"/>
    <lineage>
        <taxon>Eukaryota</taxon>
        <taxon>Haptista</taxon>
        <taxon>Haptophyta</taxon>
        <taxon>Prymnesiophyceae</taxon>
        <taxon>Prymnesiales</taxon>
        <taxon>Prymnesiaceae</taxon>
        <taxon>Prymnesium</taxon>
    </lineage>
</organism>
<reference evidence="1 2" key="1">
    <citation type="journal article" date="2024" name="Science">
        <title>Giant polyketide synthase enzymes in the biosynthesis of giant marine polyether toxins.</title>
        <authorList>
            <person name="Fallon T.R."/>
            <person name="Shende V.V."/>
            <person name="Wierzbicki I.H."/>
            <person name="Pendleton A.L."/>
            <person name="Watervoot N.F."/>
            <person name="Auber R.P."/>
            <person name="Gonzalez D.J."/>
            <person name="Wisecaver J.H."/>
            <person name="Moore B.S."/>
        </authorList>
    </citation>
    <scope>NUCLEOTIDE SEQUENCE [LARGE SCALE GENOMIC DNA]</scope>
    <source>
        <strain evidence="1 2">12B1</strain>
    </source>
</reference>
<evidence type="ECO:0000313" key="2">
    <source>
        <dbReference type="Proteomes" id="UP001515480"/>
    </source>
</evidence>
<protein>
    <submittedName>
        <fullName evidence="1">Uncharacterized protein</fullName>
    </submittedName>
</protein>
<keyword evidence="2" id="KW-1185">Reference proteome</keyword>
<sequence length="322" mass="35203">MSSLKENTTATKLALLAMTHSLSIASGVAISRLLERPISELAIRVAILVERARVGLVMGPSEMTAAMMFAQPLIKAWPEQWMFAYLIGVDLGMKYLHDGFFICDIINFVNDFFSLMQLKEGERQALSMVDWSNIQQRFLLFRKELASLAMEFPLGVGVPVSGRLPLNLVPAEDHSNLHVLVVSGAETICESCKAVRAANPDAIISSSNSLPDAVQLTHQYYHAGTRVNLICIDSGLLLQSVHTTEELGSAETFARSQRFCQQLEPNAKLKCFAYKPFIAAISATVEEVAFHPSTEGGSVCDCIIPAGKTSLLLPTLMNICEP</sequence>
<evidence type="ECO:0000313" key="1">
    <source>
        <dbReference type="EMBL" id="KAL1514812.1"/>
    </source>
</evidence>
<dbReference type="EMBL" id="JBGBPQ010000012">
    <property type="protein sequence ID" value="KAL1514812.1"/>
    <property type="molecule type" value="Genomic_DNA"/>
</dbReference>
<dbReference type="AlphaFoldDB" id="A0AB34J682"/>
<gene>
    <name evidence="1" type="ORF">AB1Y20_003897</name>
</gene>